<dbReference type="AlphaFoldDB" id="A0A0K0FMW9"/>
<evidence type="ECO:0000256" key="1">
    <source>
        <dbReference type="SAM" id="MobiDB-lite"/>
    </source>
</evidence>
<feature type="region of interest" description="Disordered" evidence="1">
    <location>
        <begin position="91"/>
        <end position="122"/>
    </location>
</feature>
<name>A0A0K0FMW9_STRVS</name>
<reference evidence="2" key="1">
    <citation type="submission" date="2014-07" db="EMBL/GenBank/DDBJ databases">
        <authorList>
            <person name="Martin A.A"/>
            <person name="De Silva N."/>
        </authorList>
    </citation>
    <scope>NUCLEOTIDE SEQUENCE</scope>
</reference>
<protein>
    <submittedName>
        <fullName evidence="3">Uncharacterized protein</fullName>
    </submittedName>
</protein>
<sequence length="122" mass="14353">MLKCLSICLKENKFCKEEINNNGGLDLEYKRLICKYRYELEICKHQKEFPLIEGATNSQTFFTQKIQPLYYPKINFKNSEVDMDQRTFKSLNDEEDIEGSGEIPSQTLKTNDFPTSLQPWDI</sequence>
<keyword evidence="2" id="KW-1185">Reference proteome</keyword>
<reference evidence="3" key="2">
    <citation type="submission" date="2015-08" db="UniProtKB">
        <authorList>
            <consortium name="WormBaseParasite"/>
        </authorList>
    </citation>
    <scope>IDENTIFICATION</scope>
</reference>
<dbReference type="Proteomes" id="UP000035680">
    <property type="component" value="Unassembled WGS sequence"/>
</dbReference>
<feature type="compositionally biased region" description="Polar residues" evidence="1">
    <location>
        <begin position="103"/>
        <end position="122"/>
    </location>
</feature>
<accession>A0A0K0FMW9</accession>
<proteinExistence type="predicted"/>
<evidence type="ECO:0000313" key="2">
    <source>
        <dbReference type="Proteomes" id="UP000035680"/>
    </source>
</evidence>
<organism evidence="2 3">
    <name type="scientific">Strongyloides venezuelensis</name>
    <name type="common">Threadworm</name>
    <dbReference type="NCBI Taxonomy" id="75913"/>
    <lineage>
        <taxon>Eukaryota</taxon>
        <taxon>Metazoa</taxon>
        <taxon>Ecdysozoa</taxon>
        <taxon>Nematoda</taxon>
        <taxon>Chromadorea</taxon>
        <taxon>Rhabditida</taxon>
        <taxon>Tylenchina</taxon>
        <taxon>Panagrolaimomorpha</taxon>
        <taxon>Strongyloidoidea</taxon>
        <taxon>Strongyloididae</taxon>
        <taxon>Strongyloides</taxon>
    </lineage>
</organism>
<dbReference type="WBParaSite" id="SVE_1034800.1">
    <property type="protein sequence ID" value="SVE_1034800.1"/>
    <property type="gene ID" value="SVE_1034800"/>
</dbReference>
<evidence type="ECO:0000313" key="3">
    <source>
        <dbReference type="WBParaSite" id="SVE_1034800.1"/>
    </source>
</evidence>